<keyword evidence="4" id="KW-0521">NADP</keyword>
<sequence length="429" mass="46794">MSSHHCISGPIHVYPGLVNKAAPGVSYYTPLQSPPAGTALARDGKPIPKLFKPLQIRGLTLQNRIMLSPLCQYSAADGHMSDWHFAHLGGIIKRGPGMAFCEATSVVPEGRITPEDAGLWQDSQIEPMRRIVEFVHSQGQHIGVQLGHAGRKASTVAPWLSSGDIATEELHGWPTNVYAPSAIPYNERHASPKEMTKEDIQNLKDAWLAAVKRALTAGFDAIEIHNAHGYLLHGFLSPVSNKRTDEYGGSFENRIRLTLEIVDLIRANIPDTMPLFLRVSSTDWLEQVEGFGPENSWTVDDTVRLANIVADRGVDLIDISSGGTHPQQKIIGGPAYQSPAAKKVKAKVGDRLLVGTVGAIADAHLANDLLEEDGLDLAIVGRGFLKNPFLVWTWAEDLDVEINTPNQIRWGFHGRGKRTTHDPKTGGAK</sequence>
<evidence type="ECO:0000313" key="7">
    <source>
        <dbReference type="EMBL" id="KAK0663568.1"/>
    </source>
</evidence>
<dbReference type="Proteomes" id="UP001175001">
    <property type="component" value="Unassembled WGS sequence"/>
</dbReference>
<name>A0AA39Z3P8_9PEZI</name>
<dbReference type="CDD" id="cd02932">
    <property type="entry name" value="OYE_YqiM_FMN"/>
    <property type="match status" value="1"/>
</dbReference>
<dbReference type="PANTHER" id="PTHR43303">
    <property type="entry name" value="NADPH DEHYDROGENASE C23G7.10C-RELATED"/>
    <property type="match status" value="1"/>
</dbReference>
<evidence type="ECO:0000259" key="6">
    <source>
        <dbReference type="Pfam" id="PF00724"/>
    </source>
</evidence>
<reference evidence="7" key="1">
    <citation type="submission" date="2023-06" db="EMBL/GenBank/DDBJ databases">
        <title>Multi-omics analyses reveal the molecular pathogenesis toolkit of Lasiodiplodia hormozganensis, a cross-kingdom pathogen.</title>
        <authorList>
            <person name="Felix C."/>
            <person name="Meneses R."/>
            <person name="Goncalves M.F.M."/>
            <person name="Tilleman L."/>
            <person name="Duarte A.S."/>
            <person name="Jorrin-Novo J.V."/>
            <person name="Van De Peer Y."/>
            <person name="Deforce D."/>
            <person name="Van Nieuwerburgh F."/>
            <person name="Esteves A.C."/>
            <person name="Alves A."/>
        </authorList>
    </citation>
    <scope>NUCLEOTIDE SEQUENCE</scope>
    <source>
        <strain evidence="7">CBS 339.90</strain>
    </source>
</reference>
<evidence type="ECO:0000256" key="1">
    <source>
        <dbReference type="ARBA" id="ARBA00001917"/>
    </source>
</evidence>
<dbReference type="EMBL" id="JAUJDW010000003">
    <property type="protein sequence ID" value="KAK0663568.1"/>
    <property type="molecule type" value="Genomic_DNA"/>
</dbReference>
<dbReference type="Gene3D" id="3.20.20.70">
    <property type="entry name" value="Aldolase class I"/>
    <property type="match status" value="1"/>
</dbReference>
<dbReference type="PANTHER" id="PTHR43303:SF4">
    <property type="entry name" value="NADPH DEHYDROGENASE C23G7.10C-RELATED"/>
    <property type="match status" value="1"/>
</dbReference>
<evidence type="ECO:0000256" key="4">
    <source>
        <dbReference type="ARBA" id="ARBA00022857"/>
    </source>
</evidence>
<evidence type="ECO:0000256" key="5">
    <source>
        <dbReference type="ARBA" id="ARBA00023002"/>
    </source>
</evidence>
<comment type="caution">
    <text evidence="7">The sequence shown here is derived from an EMBL/GenBank/DDBJ whole genome shotgun (WGS) entry which is preliminary data.</text>
</comment>
<dbReference type="GO" id="GO:0010181">
    <property type="term" value="F:FMN binding"/>
    <property type="evidence" value="ECO:0007669"/>
    <property type="project" value="InterPro"/>
</dbReference>
<dbReference type="InterPro" id="IPR013785">
    <property type="entry name" value="Aldolase_TIM"/>
</dbReference>
<keyword evidence="3" id="KW-0288">FMN</keyword>
<proteinExistence type="predicted"/>
<evidence type="ECO:0000256" key="3">
    <source>
        <dbReference type="ARBA" id="ARBA00022643"/>
    </source>
</evidence>
<protein>
    <submittedName>
        <fullName evidence="7">NADPH dehydrogenase afvA</fullName>
    </submittedName>
</protein>
<dbReference type="InterPro" id="IPR044152">
    <property type="entry name" value="YqjM-like"/>
</dbReference>
<keyword evidence="8" id="KW-1185">Reference proteome</keyword>
<dbReference type="GO" id="GO:0003959">
    <property type="term" value="F:NADPH dehydrogenase activity"/>
    <property type="evidence" value="ECO:0007669"/>
    <property type="project" value="InterPro"/>
</dbReference>
<dbReference type="SUPFAM" id="SSF51395">
    <property type="entry name" value="FMN-linked oxidoreductases"/>
    <property type="match status" value="1"/>
</dbReference>
<gene>
    <name evidence="7" type="primary">afvA_0</name>
    <name evidence="7" type="ORF">DIS24_g1101</name>
</gene>
<dbReference type="AlphaFoldDB" id="A0AA39Z3P8"/>
<evidence type="ECO:0000313" key="8">
    <source>
        <dbReference type="Proteomes" id="UP001175001"/>
    </source>
</evidence>
<comment type="cofactor">
    <cofactor evidence="1">
        <name>FMN</name>
        <dbReference type="ChEBI" id="CHEBI:58210"/>
    </cofactor>
</comment>
<feature type="domain" description="NADH:flavin oxidoreductase/NADH oxidase N-terminal" evidence="6">
    <location>
        <begin position="49"/>
        <end position="398"/>
    </location>
</feature>
<accession>A0AA39Z3P8</accession>
<dbReference type="InterPro" id="IPR001155">
    <property type="entry name" value="OxRdtase_FMN_N"/>
</dbReference>
<organism evidence="7 8">
    <name type="scientific">Lasiodiplodia hormozganensis</name>
    <dbReference type="NCBI Taxonomy" id="869390"/>
    <lineage>
        <taxon>Eukaryota</taxon>
        <taxon>Fungi</taxon>
        <taxon>Dikarya</taxon>
        <taxon>Ascomycota</taxon>
        <taxon>Pezizomycotina</taxon>
        <taxon>Dothideomycetes</taxon>
        <taxon>Dothideomycetes incertae sedis</taxon>
        <taxon>Botryosphaeriales</taxon>
        <taxon>Botryosphaeriaceae</taxon>
        <taxon>Lasiodiplodia</taxon>
    </lineage>
</organism>
<dbReference type="GO" id="GO:0050661">
    <property type="term" value="F:NADP binding"/>
    <property type="evidence" value="ECO:0007669"/>
    <property type="project" value="InterPro"/>
</dbReference>
<keyword evidence="2" id="KW-0285">Flavoprotein</keyword>
<dbReference type="Pfam" id="PF00724">
    <property type="entry name" value="Oxidored_FMN"/>
    <property type="match status" value="1"/>
</dbReference>
<keyword evidence="5" id="KW-0560">Oxidoreductase</keyword>
<evidence type="ECO:0000256" key="2">
    <source>
        <dbReference type="ARBA" id="ARBA00022630"/>
    </source>
</evidence>